<evidence type="ECO:0000313" key="7">
    <source>
        <dbReference type="EMBL" id="KAK9765309.1"/>
    </source>
</evidence>
<evidence type="ECO:0000256" key="2">
    <source>
        <dbReference type="ARBA" id="ARBA00006403"/>
    </source>
</evidence>
<evidence type="ECO:0000256" key="4">
    <source>
        <dbReference type="ARBA" id="ARBA00023242"/>
    </source>
</evidence>
<dbReference type="InterPro" id="IPR036388">
    <property type="entry name" value="WH-like_DNA-bd_sf"/>
</dbReference>
<accession>A0ABR2WUY7</accession>
<comment type="caution">
    <text evidence="7">The sequence shown here is derived from an EMBL/GenBank/DDBJ whole genome shotgun (WGS) entry which is preliminary data.</text>
</comment>
<evidence type="ECO:0000259" key="6">
    <source>
        <dbReference type="SMART" id="SM00415"/>
    </source>
</evidence>
<evidence type="ECO:0000256" key="3">
    <source>
        <dbReference type="ARBA" id="ARBA00023125"/>
    </source>
</evidence>
<dbReference type="InterPro" id="IPR000232">
    <property type="entry name" value="HSF_DNA-bd"/>
</dbReference>
<feature type="domain" description="HSF-type DNA-binding" evidence="6">
    <location>
        <begin position="12"/>
        <end position="115"/>
    </location>
</feature>
<dbReference type="SUPFAM" id="SSF46785">
    <property type="entry name" value="Winged helix' DNA-binding domain"/>
    <property type="match status" value="1"/>
</dbReference>
<keyword evidence="3" id="KW-0238">DNA-binding</keyword>
<dbReference type="SMART" id="SM00415">
    <property type="entry name" value="HSF"/>
    <property type="match status" value="1"/>
</dbReference>
<dbReference type="Gene3D" id="1.10.10.10">
    <property type="entry name" value="Winged helix-like DNA-binding domain superfamily/Winged helix DNA-binding domain"/>
    <property type="match status" value="1"/>
</dbReference>
<keyword evidence="8" id="KW-1185">Reference proteome</keyword>
<dbReference type="PANTHER" id="PTHR10015">
    <property type="entry name" value="HEAT SHOCK TRANSCRIPTION FACTOR"/>
    <property type="match status" value="1"/>
</dbReference>
<organism evidence="7 8">
    <name type="scientific">Basidiobolus ranarum</name>
    <dbReference type="NCBI Taxonomy" id="34480"/>
    <lineage>
        <taxon>Eukaryota</taxon>
        <taxon>Fungi</taxon>
        <taxon>Fungi incertae sedis</taxon>
        <taxon>Zoopagomycota</taxon>
        <taxon>Entomophthoromycotina</taxon>
        <taxon>Basidiobolomycetes</taxon>
        <taxon>Basidiobolales</taxon>
        <taxon>Basidiobolaceae</taxon>
        <taxon>Basidiobolus</taxon>
    </lineage>
</organism>
<reference evidence="7 8" key="1">
    <citation type="submission" date="2023-04" db="EMBL/GenBank/DDBJ databases">
        <title>Genome of Basidiobolus ranarum AG-B5.</title>
        <authorList>
            <person name="Stajich J.E."/>
            <person name="Carter-House D."/>
            <person name="Gryganskyi A."/>
        </authorList>
    </citation>
    <scope>NUCLEOTIDE SEQUENCE [LARGE SCALE GENOMIC DNA]</scope>
    <source>
        <strain evidence="7 8">AG-B5</strain>
    </source>
</reference>
<dbReference type="Proteomes" id="UP001479436">
    <property type="component" value="Unassembled WGS sequence"/>
</dbReference>
<evidence type="ECO:0000256" key="1">
    <source>
        <dbReference type="ARBA" id="ARBA00004123"/>
    </source>
</evidence>
<evidence type="ECO:0000256" key="5">
    <source>
        <dbReference type="RuleBase" id="RU004020"/>
    </source>
</evidence>
<dbReference type="EMBL" id="JASJQH010000286">
    <property type="protein sequence ID" value="KAK9765309.1"/>
    <property type="molecule type" value="Genomic_DNA"/>
</dbReference>
<keyword evidence="4" id="KW-0539">Nucleus</keyword>
<protein>
    <recommendedName>
        <fullName evidence="6">HSF-type DNA-binding domain-containing protein</fullName>
    </recommendedName>
</protein>
<dbReference type="PRINTS" id="PR00056">
    <property type="entry name" value="HSFDOMAIN"/>
</dbReference>
<gene>
    <name evidence="7" type="ORF">K7432_006463</name>
</gene>
<dbReference type="InterPro" id="IPR036390">
    <property type="entry name" value="WH_DNA-bd_sf"/>
</dbReference>
<proteinExistence type="inferred from homology"/>
<name>A0ABR2WUY7_9FUNG</name>
<dbReference type="PANTHER" id="PTHR10015:SF427">
    <property type="entry name" value="HEAT SHOCK FACTOR PROTEIN"/>
    <property type="match status" value="1"/>
</dbReference>
<comment type="subcellular location">
    <subcellularLocation>
        <location evidence="1">Nucleus</location>
    </subcellularLocation>
</comment>
<evidence type="ECO:0000313" key="8">
    <source>
        <dbReference type="Proteomes" id="UP001479436"/>
    </source>
</evidence>
<comment type="similarity">
    <text evidence="2 5">Belongs to the HSF family.</text>
</comment>
<dbReference type="Pfam" id="PF00447">
    <property type="entry name" value="HSF_DNA-bind"/>
    <property type="match status" value="1"/>
</dbReference>
<sequence length="275" mass="31179">MLEGYIGKLSMRIPSFVLNLYRILSEPKYSDMIAWERSGTRFIIKDTLSFASKVLPKYYETSKFTSFSRQLNIYGFHRISDRRRTKQSSEASTIIYSHQHFKRDHPDSLHLIQRMVGPYSQARTRYSIQEANTKPALPLSLPSPISPVLPSFSAINLQPISQHECESKRTNAPVDACSNCAILKQEMIALSKLIEYYKFLVSEPFILGSMKLKKTTVGHDHAPTTNQYTDVLSAPCAIPLSSCTLSNFNTDIHSNNYANLLALEDISLFPNVAYL</sequence>